<dbReference type="SUPFAM" id="SSF50156">
    <property type="entry name" value="PDZ domain-like"/>
    <property type="match status" value="1"/>
</dbReference>
<evidence type="ECO:0000259" key="14">
    <source>
        <dbReference type="PROSITE" id="PS50105"/>
    </source>
</evidence>
<keyword evidence="4" id="KW-0597">Phosphoprotein</keyword>
<dbReference type="InterPro" id="IPR013761">
    <property type="entry name" value="SAM/pointed_sf"/>
</dbReference>
<keyword evidence="7" id="KW-0770">Synapse</keyword>
<dbReference type="Pfam" id="PF17817">
    <property type="entry name" value="PDZ_5"/>
    <property type="match status" value="1"/>
</dbReference>
<dbReference type="SUPFAM" id="SSF47769">
    <property type="entry name" value="SAM/Pointed domain"/>
    <property type="match status" value="1"/>
</dbReference>
<proteinExistence type="predicted"/>
<keyword evidence="17" id="KW-1185">Reference proteome</keyword>
<feature type="region of interest" description="Disordered" evidence="13">
    <location>
        <begin position="205"/>
        <end position="349"/>
    </location>
</feature>
<protein>
    <submittedName>
        <fullName evidence="16">SAM</fullName>
    </submittedName>
</protein>
<evidence type="ECO:0000256" key="7">
    <source>
        <dbReference type="ARBA" id="ARBA00023018"/>
    </source>
</evidence>
<evidence type="ECO:0000259" key="15">
    <source>
        <dbReference type="PROSITE" id="PS50106"/>
    </source>
</evidence>
<comment type="subcellular location">
    <subcellularLocation>
        <location evidence="1">Cytoplasm</location>
        <location evidence="1">Cytoskeleton</location>
    </subcellularLocation>
    <subcellularLocation>
        <location evidence="11">Synapse</location>
    </subcellularLocation>
</comment>
<dbReference type="PANTHER" id="PTHR16154">
    <property type="entry name" value="NEURABIN"/>
    <property type="match status" value="1"/>
</dbReference>
<feature type="compositionally biased region" description="Low complexity" evidence="13">
    <location>
        <begin position="1228"/>
        <end position="1247"/>
    </location>
</feature>
<dbReference type="EMBL" id="AP028923">
    <property type="protein sequence ID" value="BET02950.1"/>
    <property type="molecule type" value="Genomic_DNA"/>
</dbReference>
<dbReference type="InterPro" id="IPR001478">
    <property type="entry name" value="PDZ"/>
</dbReference>
<feature type="region of interest" description="Disordered" evidence="13">
    <location>
        <begin position="837"/>
        <end position="870"/>
    </location>
</feature>
<feature type="region of interest" description="Disordered" evidence="13">
    <location>
        <begin position="1124"/>
        <end position="1185"/>
    </location>
</feature>
<dbReference type="Proteomes" id="UP001307889">
    <property type="component" value="Chromosome 15"/>
</dbReference>
<feature type="compositionally biased region" description="Basic and acidic residues" evidence="13">
    <location>
        <begin position="277"/>
        <end position="294"/>
    </location>
</feature>
<evidence type="ECO:0000256" key="4">
    <source>
        <dbReference type="ARBA" id="ARBA00022553"/>
    </source>
</evidence>
<feature type="compositionally biased region" description="Basic and acidic residues" evidence="13">
    <location>
        <begin position="301"/>
        <end position="318"/>
    </location>
</feature>
<dbReference type="Pfam" id="PF00595">
    <property type="entry name" value="PDZ"/>
    <property type="match status" value="1"/>
</dbReference>
<dbReference type="InterPro" id="IPR040645">
    <property type="entry name" value="Neurabin-1/2_PDZ"/>
</dbReference>
<evidence type="ECO:0000256" key="12">
    <source>
        <dbReference type="SAM" id="Coils"/>
    </source>
</evidence>
<feature type="compositionally biased region" description="Basic and acidic residues" evidence="13">
    <location>
        <begin position="130"/>
        <end position="141"/>
    </location>
</feature>
<feature type="coiled-coil region" evidence="12">
    <location>
        <begin position="980"/>
        <end position="1014"/>
    </location>
</feature>
<organism evidence="16 17">
    <name type="scientific">Nesidiocoris tenuis</name>
    <dbReference type="NCBI Taxonomy" id="355587"/>
    <lineage>
        <taxon>Eukaryota</taxon>
        <taxon>Metazoa</taxon>
        <taxon>Ecdysozoa</taxon>
        <taxon>Arthropoda</taxon>
        <taxon>Hexapoda</taxon>
        <taxon>Insecta</taxon>
        <taxon>Pterygota</taxon>
        <taxon>Neoptera</taxon>
        <taxon>Paraneoptera</taxon>
        <taxon>Hemiptera</taxon>
        <taxon>Heteroptera</taxon>
        <taxon>Panheteroptera</taxon>
        <taxon>Cimicomorpha</taxon>
        <taxon>Miridae</taxon>
        <taxon>Dicyphina</taxon>
        <taxon>Nesidiocoris</taxon>
    </lineage>
</organism>
<name>A0ABN7BGE3_9HEMI</name>
<evidence type="ECO:0000256" key="6">
    <source>
        <dbReference type="ARBA" id="ARBA00022902"/>
    </source>
</evidence>
<reference evidence="16 17" key="1">
    <citation type="submission" date="2023-09" db="EMBL/GenBank/DDBJ databases">
        <title>Nesidiocoris tenuis whole genome shotgun sequence.</title>
        <authorList>
            <person name="Shibata T."/>
            <person name="Shimoda M."/>
            <person name="Kobayashi T."/>
            <person name="Uehara T."/>
        </authorList>
    </citation>
    <scope>NUCLEOTIDE SEQUENCE [LARGE SCALE GENOMIC DNA]</scope>
    <source>
        <strain evidence="16 17">Japan</strain>
    </source>
</reference>
<evidence type="ECO:0000256" key="9">
    <source>
        <dbReference type="ARBA" id="ARBA00023203"/>
    </source>
</evidence>
<evidence type="ECO:0000256" key="10">
    <source>
        <dbReference type="ARBA" id="ARBA00023212"/>
    </source>
</evidence>
<dbReference type="PROSITE" id="PS50105">
    <property type="entry name" value="SAM_DOMAIN"/>
    <property type="match status" value="1"/>
</dbReference>
<feature type="region of interest" description="Disordered" evidence="13">
    <location>
        <begin position="21"/>
        <end position="43"/>
    </location>
</feature>
<dbReference type="Pfam" id="PF07647">
    <property type="entry name" value="SAM_2"/>
    <property type="match status" value="1"/>
</dbReference>
<feature type="region of interest" description="Disordered" evidence="13">
    <location>
        <begin position="414"/>
        <end position="439"/>
    </location>
</feature>
<evidence type="ECO:0000256" key="2">
    <source>
        <dbReference type="ARBA" id="ARBA00022473"/>
    </source>
</evidence>
<feature type="region of interest" description="Disordered" evidence="13">
    <location>
        <begin position="1018"/>
        <end position="1039"/>
    </location>
</feature>
<feature type="region of interest" description="Disordered" evidence="13">
    <location>
        <begin position="1383"/>
        <end position="1421"/>
    </location>
</feature>
<keyword evidence="6" id="KW-0524">Neurogenesis</keyword>
<dbReference type="InterPro" id="IPR001660">
    <property type="entry name" value="SAM"/>
</dbReference>
<dbReference type="CDD" id="cd09512">
    <property type="entry name" value="SAM_Neurabin-like"/>
    <property type="match status" value="1"/>
</dbReference>
<evidence type="ECO:0000256" key="3">
    <source>
        <dbReference type="ARBA" id="ARBA00022490"/>
    </source>
</evidence>
<feature type="compositionally biased region" description="Polar residues" evidence="13">
    <location>
        <begin position="860"/>
        <end position="870"/>
    </location>
</feature>
<dbReference type="CDD" id="cd06790">
    <property type="entry name" value="PDZ_neurabin-like"/>
    <property type="match status" value="1"/>
</dbReference>
<dbReference type="PANTHER" id="PTHR16154:SF6">
    <property type="entry name" value="SPINOPHILIN, ISOFORM J"/>
    <property type="match status" value="1"/>
</dbReference>
<dbReference type="InterPro" id="IPR043446">
    <property type="entry name" value="Neurabin-like"/>
</dbReference>
<accession>A0ABN7BGE3</accession>
<dbReference type="Gene3D" id="1.10.150.50">
    <property type="entry name" value="Transcription Factor, Ets-1"/>
    <property type="match status" value="1"/>
</dbReference>
<evidence type="ECO:0000256" key="8">
    <source>
        <dbReference type="ARBA" id="ARBA00023054"/>
    </source>
</evidence>
<feature type="region of interest" description="Disordered" evidence="13">
    <location>
        <begin position="113"/>
        <end position="141"/>
    </location>
</feature>
<feature type="compositionally biased region" description="Polar residues" evidence="13">
    <location>
        <begin position="1136"/>
        <end position="1153"/>
    </location>
</feature>
<feature type="domain" description="PDZ" evidence="15">
    <location>
        <begin position="736"/>
        <end position="824"/>
    </location>
</feature>
<evidence type="ECO:0000256" key="13">
    <source>
        <dbReference type="SAM" id="MobiDB-lite"/>
    </source>
</evidence>
<dbReference type="InterPro" id="IPR036034">
    <property type="entry name" value="PDZ_sf"/>
</dbReference>
<dbReference type="PROSITE" id="PS50106">
    <property type="entry name" value="PDZ"/>
    <property type="match status" value="1"/>
</dbReference>
<evidence type="ECO:0000256" key="1">
    <source>
        <dbReference type="ARBA" id="ARBA00004245"/>
    </source>
</evidence>
<dbReference type="Gene3D" id="2.30.42.10">
    <property type="match status" value="1"/>
</dbReference>
<evidence type="ECO:0000313" key="17">
    <source>
        <dbReference type="Proteomes" id="UP001307889"/>
    </source>
</evidence>
<keyword evidence="5" id="KW-0221">Differentiation</keyword>
<feature type="domain" description="SAM" evidence="14">
    <location>
        <begin position="1324"/>
        <end position="1369"/>
    </location>
</feature>
<feature type="region of interest" description="Disordered" evidence="13">
    <location>
        <begin position="1216"/>
        <end position="1247"/>
    </location>
</feature>
<keyword evidence="8 12" id="KW-0175">Coiled coil</keyword>
<feature type="region of interest" description="Disordered" evidence="13">
    <location>
        <begin position="70"/>
        <end position="97"/>
    </location>
</feature>
<feature type="region of interest" description="Disordered" evidence="13">
    <location>
        <begin position="1267"/>
        <end position="1302"/>
    </location>
</feature>
<evidence type="ECO:0000313" key="16">
    <source>
        <dbReference type="EMBL" id="BET02950.1"/>
    </source>
</evidence>
<evidence type="ECO:0000256" key="11">
    <source>
        <dbReference type="ARBA" id="ARBA00034103"/>
    </source>
</evidence>
<sequence>MEDKKGGGRVSQIANIFQQGAMSPARCEDSPVAVGPETGSGAVSPTVTVVRTESHLARFNNARALFEKLGSLSDDPPPKPKKLTLSDPNHHTHHAPRIETSQVPHVLRQVNGSGPHVLNRPAVLNGVGEKPTKPDKPERKLNSRELIEKQKNWTSHFSKSRVSVSSDNFKVEVQVQVKREPLRGSAPFNYPNRGSQENLLSQKEKNNATQDRTVVGPPSPVADKVPPSPQMMVDNMPIYARPHRDRSPPVPVRSSPASSPMKENIVHPPHSNFIGGRKGDEKTDEEKPVPRERLFVTPRRSFAEEPKIEERRTSEDLFRPTTNVISSHSSDELSKPTTPIDRSGSVGEDEVKVRFNLGEAVELKAPAGSAVASAMCSSSLSEEDSGFASSETPHRDLETECLSDSVSAALTDSRDLTEGELLSSGVTPETPQEEDNSSGLLDGGLLDVHGVQFADDEDVSLRNGDRHQLLDTSLMTPAEADHLLSTRIVENRAMPGETLLSDEEAQEVARLLSPPQELEDSRSNVSPTEHQQVTMETSSETVGVADDEPDWLKDVLQASHSSLLSGTGAINMSVDTLEDCTSQMSASLDDLDPCRSDLDIEGIELTPRPTAIIVTSPPQHNGSLLHHKPPAIEPKEEDTTYTPIPYKEVGEEGGVHYLEDGHYWMEVAGLDDLDSEPEVPCPVKINRKVQFSQGPMKVYSTFSVNDYDRRNEDVDPVAASAEYELEKRVEKLTVFPVDLVKGPDGLGLSIIGMGVGADAGLEKLGIFVKTITDKGAAAADGRIKVNDQIIEVDGKSLVGVTQAYAASVLRNTCGRVRFLIGREQDPENSEVAHLIRQSLQADREREDQRRAQQERRYSEDSQSTTSEDNNATLSSLLQESQLKQAVAESEVNRLKSRLEELEKGARDDLGDRLRETTLKLREVERNLASVRKDNASYQDMLHQTQEQYIALEKKYVKTKRLVREFHQRETELLHREEFYLQMLQEKDTEYNALVKALKDRIIQVEEELLETQKRAGLPMHLPHSEGPNIRLHTPPMLRRPTSVKPLLETLGTEISEAEDSPEEGEKTATVERKVCSNNGSNGGENGGTNGGAVCGVKDELDNAVPPHALLDVSVSRSKAELATRGGLANRHLPTSAKKQALSNSSSDYGLTTDESTESSDVEDGDKRSELTSPDPWNSNNNSSSLAHRMAWRERCSENAGGVANSLAEQLKKVLAERERRMSSGSNEQAPSAQQGQSASNSSSNVPQSLVEEIRLAVNQANLRVKKSTVNWPQGSPSSSGSVSPGMLTADPSPSKIGSSDSSDIWIPNEEKKAQIWHATPIPEWTKEQVCQWLLGIGAEQYISKFLETGVTGSSLLVIESRQLKAMGITGEAKSRMKRKLKELRALADKEKRQNDKQRREKEKLLKKAEKLAEKASRKKYE</sequence>
<keyword evidence="3" id="KW-0963">Cytoplasm</keyword>
<dbReference type="SMART" id="SM00228">
    <property type="entry name" value="PDZ"/>
    <property type="match status" value="1"/>
</dbReference>
<evidence type="ECO:0000256" key="5">
    <source>
        <dbReference type="ARBA" id="ARBA00022782"/>
    </source>
</evidence>
<keyword evidence="2" id="KW-0217">Developmental protein</keyword>
<feature type="compositionally biased region" description="Basic and acidic residues" evidence="13">
    <location>
        <begin position="841"/>
        <end position="859"/>
    </location>
</feature>
<feature type="compositionally biased region" description="Low complexity" evidence="13">
    <location>
        <begin position="1272"/>
        <end position="1302"/>
    </location>
</feature>
<keyword evidence="9" id="KW-0009">Actin-binding</keyword>
<feature type="compositionally biased region" description="Acidic residues" evidence="13">
    <location>
        <begin position="1154"/>
        <end position="1163"/>
    </location>
</feature>
<gene>
    <name evidence="16" type="ORF">NTJ_15768</name>
</gene>
<keyword evidence="10" id="KW-0206">Cytoskeleton</keyword>
<dbReference type="SMART" id="SM00454">
    <property type="entry name" value="SAM"/>
    <property type="match status" value="1"/>
</dbReference>